<accession>A0A0B1RSU7</accession>
<dbReference type="Gene3D" id="1.20.1070.10">
    <property type="entry name" value="Rhodopsin 7-helix transmembrane proteins"/>
    <property type="match status" value="1"/>
</dbReference>
<dbReference type="Proteomes" id="UP000053660">
    <property type="component" value="Unassembled WGS sequence"/>
</dbReference>
<keyword evidence="1" id="KW-1133">Transmembrane helix</keyword>
<evidence type="ECO:0000313" key="2">
    <source>
        <dbReference type="EMBL" id="KHJ74721.1"/>
    </source>
</evidence>
<gene>
    <name evidence="2" type="ORF">OESDEN_25663</name>
</gene>
<feature type="transmembrane region" description="Helical" evidence="1">
    <location>
        <begin position="103"/>
        <end position="124"/>
    </location>
</feature>
<dbReference type="EMBL" id="KN613448">
    <property type="protein sequence ID" value="KHJ74721.1"/>
    <property type="molecule type" value="Genomic_DNA"/>
</dbReference>
<dbReference type="OrthoDB" id="5853375at2759"/>
<feature type="transmembrane region" description="Helical" evidence="1">
    <location>
        <begin position="20"/>
        <end position="47"/>
    </location>
</feature>
<organism evidence="2 3">
    <name type="scientific">Oesophagostomum dentatum</name>
    <name type="common">Nodular worm</name>
    <dbReference type="NCBI Taxonomy" id="61180"/>
    <lineage>
        <taxon>Eukaryota</taxon>
        <taxon>Metazoa</taxon>
        <taxon>Ecdysozoa</taxon>
        <taxon>Nematoda</taxon>
        <taxon>Chromadorea</taxon>
        <taxon>Rhabditida</taxon>
        <taxon>Rhabditina</taxon>
        <taxon>Rhabditomorpha</taxon>
        <taxon>Strongyloidea</taxon>
        <taxon>Strongylidae</taxon>
        <taxon>Oesophagostomum</taxon>
    </lineage>
</organism>
<keyword evidence="3" id="KW-1185">Reference proteome</keyword>
<reference evidence="2 3" key="1">
    <citation type="submission" date="2014-03" db="EMBL/GenBank/DDBJ databases">
        <title>Draft genome of the hookworm Oesophagostomum dentatum.</title>
        <authorList>
            <person name="Mitreva M."/>
        </authorList>
    </citation>
    <scope>NUCLEOTIDE SEQUENCE [LARGE SCALE GENOMIC DNA]</scope>
    <source>
        <strain evidence="2 3">OD-Hann</strain>
    </source>
</reference>
<proteinExistence type="predicted"/>
<evidence type="ECO:0000256" key="1">
    <source>
        <dbReference type="SAM" id="Phobius"/>
    </source>
</evidence>
<sequence length="142" mass="16292">MDATLLCFRSYHPQTMNGTFRILSGAALFLTTVISLALNFMLGYVVYSTSVFEDFFRWHVVSLVCSDLVYLLGNCTILIPSALFNIYIRDPLNSILTLPNVLGYYALLFTTTFIAADRFLFFFYRKEIINLAKKPLKGRREC</sequence>
<dbReference type="AlphaFoldDB" id="A0A0B1RSU7"/>
<evidence type="ECO:0008006" key="4">
    <source>
        <dbReference type="Google" id="ProtNLM"/>
    </source>
</evidence>
<evidence type="ECO:0000313" key="3">
    <source>
        <dbReference type="Proteomes" id="UP000053660"/>
    </source>
</evidence>
<protein>
    <recommendedName>
        <fullName evidence="4">7TM GPCR serpentine receptor class x (Srx) domain-containing protein</fullName>
    </recommendedName>
</protein>
<feature type="transmembrane region" description="Helical" evidence="1">
    <location>
        <begin position="68"/>
        <end position="88"/>
    </location>
</feature>
<keyword evidence="1" id="KW-0472">Membrane</keyword>
<keyword evidence="1" id="KW-0812">Transmembrane</keyword>
<name>A0A0B1RSU7_OESDE</name>